<accession>A0A5B6V094</accession>
<keyword evidence="1" id="KW-0808">Transferase</keyword>
<evidence type="ECO:0000313" key="1">
    <source>
        <dbReference type="EMBL" id="KAA3462538.1"/>
    </source>
</evidence>
<keyword evidence="2" id="KW-1185">Reference proteome</keyword>
<dbReference type="AlphaFoldDB" id="A0A5B6V094"/>
<dbReference type="EMBL" id="SMMG02000009">
    <property type="protein sequence ID" value="KAA3462538.1"/>
    <property type="molecule type" value="Genomic_DNA"/>
</dbReference>
<dbReference type="Proteomes" id="UP000325315">
    <property type="component" value="Unassembled WGS sequence"/>
</dbReference>
<dbReference type="OrthoDB" id="414945at2759"/>
<reference evidence="2" key="1">
    <citation type="journal article" date="2019" name="Plant Biotechnol. J.">
        <title>Genome sequencing of the Australian wild diploid species Gossypium australe highlights disease resistance and delayed gland morphogenesis.</title>
        <authorList>
            <person name="Cai Y."/>
            <person name="Cai X."/>
            <person name="Wang Q."/>
            <person name="Wang P."/>
            <person name="Zhang Y."/>
            <person name="Cai C."/>
            <person name="Xu Y."/>
            <person name="Wang K."/>
            <person name="Zhou Z."/>
            <person name="Wang C."/>
            <person name="Geng S."/>
            <person name="Li B."/>
            <person name="Dong Q."/>
            <person name="Hou Y."/>
            <person name="Wang H."/>
            <person name="Ai P."/>
            <person name="Liu Z."/>
            <person name="Yi F."/>
            <person name="Sun M."/>
            <person name="An G."/>
            <person name="Cheng J."/>
            <person name="Zhang Y."/>
            <person name="Shi Q."/>
            <person name="Xie Y."/>
            <person name="Shi X."/>
            <person name="Chang Y."/>
            <person name="Huang F."/>
            <person name="Chen Y."/>
            <person name="Hong S."/>
            <person name="Mi L."/>
            <person name="Sun Q."/>
            <person name="Zhang L."/>
            <person name="Zhou B."/>
            <person name="Peng R."/>
            <person name="Zhang X."/>
            <person name="Liu F."/>
        </authorList>
    </citation>
    <scope>NUCLEOTIDE SEQUENCE [LARGE SCALE GENOMIC DNA]</scope>
    <source>
        <strain evidence="2">cv. PA1801</strain>
    </source>
</reference>
<organism evidence="1 2">
    <name type="scientific">Gossypium australe</name>
    <dbReference type="NCBI Taxonomy" id="47621"/>
    <lineage>
        <taxon>Eukaryota</taxon>
        <taxon>Viridiplantae</taxon>
        <taxon>Streptophyta</taxon>
        <taxon>Embryophyta</taxon>
        <taxon>Tracheophyta</taxon>
        <taxon>Spermatophyta</taxon>
        <taxon>Magnoliopsida</taxon>
        <taxon>eudicotyledons</taxon>
        <taxon>Gunneridae</taxon>
        <taxon>Pentapetalae</taxon>
        <taxon>rosids</taxon>
        <taxon>malvids</taxon>
        <taxon>Malvales</taxon>
        <taxon>Malvaceae</taxon>
        <taxon>Malvoideae</taxon>
        <taxon>Gossypium</taxon>
    </lineage>
</organism>
<proteinExistence type="predicted"/>
<comment type="caution">
    <text evidence="1">The sequence shown here is derived from an EMBL/GenBank/DDBJ whole genome shotgun (WGS) entry which is preliminary data.</text>
</comment>
<name>A0A5B6V094_9ROSI</name>
<sequence>MLDCKPMETLMNPNVKLVPKQKTTIRILRHIKSAFGRGLLHEDKGNTYIVGYSNVGCVGFSSNKRFTSGYCISFLRMGGYNIMK</sequence>
<keyword evidence="1" id="KW-0418">Kinase</keyword>
<evidence type="ECO:0000313" key="2">
    <source>
        <dbReference type="Proteomes" id="UP000325315"/>
    </source>
</evidence>
<protein>
    <submittedName>
        <fullName evidence="1">L-arabinokinase-like</fullName>
    </submittedName>
</protein>
<dbReference type="GO" id="GO:0016301">
    <property type="term" value="F:kinase activity"/>
    <property type="evidence" value="ECO:0007669"/>
    <property type="project" value="UniProtKB-KW"/>
</dbReference>
<gene>
    <name evidence="1" type="ORF">EPI10_029018</name>
</gene>